<protein>
    <submittedName>
        <fullName evidence="1">Uncharacterized protein</fullName>
    </submittedName>
</protein>
<comment type="caution">
    <text evidence="1">The sequence shown here is derived from an EMBL/GenBank/DDBJ whole genome shotgun (WGS) entry which is preliminary data.</text>
</comment>
<dbReference type="AlphaFoldDB" id="A0A0F9PW58"/>
<organism evidence="1">
    <name type="scientific">marine sediment metagenome</name>
    <dbReference type="NCBI Taxonomy" id="412755"/>
    <lineage>
        <taxon>unclassified sequences</taxon>
        <taxon>metagenomes</taxon>
        <taxon>ecological metagenomes</taxon>
    </lineage>
</organism>
<gene>
    <name evidence="1" type="ORF">LCGC14_0793630</name>
</gene>
<accession>A0A0F9PW58</accession>
<dbReference type="EMBL" id="LAZR01002103">
    <property type="protein sequence ID" value="KKN34464.1"/>
    <property type="molecule type" value="Genomic_DNA"/>
</dbReference>
<sequence>MAESTVKIRVELDQEQIEALEGLAKAAARITRAMNPPAETATLEVPRDASAQERKNCRRRAAFDAINSERDYQDERWGGGHDREHSPAEWILYMEDYLAQARSIAATTPYGKLQVMHAIRKVAALAVAAMEVNGSPKR</sequence>
<reference evidence="1" key="1">
    <citation type="journal article" date="2015" name="Nature">
        <title>Complex archaea that bridge the gap between prokaryotes and eukaryotes.</title>
        <authorList>
            <person name="Spang A."/>
            <person name="Saw J.H."/>
            <person name="Jorgensen S.L."/>
            <person name="Zaremba-Niedzwiedzka K."/>
            <person name="Martijn J."/>
            <person name="Lind A.E."/>
            <person name="van Eijk R."/>
            <person name="Schleper C."/>
            <person name="Guy L."/>
            <person name="Ettema T.J."/>
        </authorList>
    </citation>
    <scope>NUCLEOTIDE SEQUENCE</scope>
</reference>
<name>A0A0F9PW58_9ZZZZ</name>
<proteinExistence type="predicted"/>
<evidence type="ECO:0000313" key="1">
    <source>
        <dbReference type="EMBL" id="KKN34464.1"/>
    </source>
</evidence>